<accession>A0ACC1MWN4</accession>
<name>A0ACC1MWN4_9PEZI</name>
<reference evidence="1" key="1">
    <citation type="submission" date="2022-10" db="EMBL/GenBank/DDBJ databases">
        <title>Genome Sequence of Xylaria curta.</title>
        <authorList>
            <person name="Buettner E."/>
        </authorList>
    </citation>
    <scope>NUCLEOTIDE SEQUENCE</scope>
    <source>
        <strain evidence="1">Babe10</strain>
    </source>
</reference>
<organism evidence="1 2">
    <name type="scientific">Xylaria curta</name>
    <dbReference type="NCBI Taxonomy" id="42375"/>
    <lineage>
        <taxon>Eukaryota</taxon>
        <taxon>Fungi</taxon>
        <taxon>Dikarya</taxon>
        <taxon>Ascomycota</taxon>
        <taxon>Pezizomycotina</taxon>
        <taxon>Sordariomycetes</taxon>
        <taxon>Xylariomycetidae</taxon>
        <taxon>Xylariales</taxon>
        <taxon>Xylariaceae</taxon>
        <taxon>Xylaria</taxon>
    </lineage>
</organism>
<dbReference type="EMBL" id="JAPDGR010003596">
    <property type="protein sequence ID" value="KAJ2970659.1"/>
    <property type="molecule type" value="Genomic_DNA"/>
</dbReference>
<gene>
    <name evidence="1" type="ORF">NUW58_g9628</name>
</gene>
<dbReference type="Proteomes" id="UP001143856">
    <property type="component" value="Unassembled WGS sequence"/>
</dbReference>
<evidence type="ECO:0000313" key="1">
    <source>
        <dbReference type="EMBL" id="KAJ2970659.1"/>
    </source>
</evidence>
<proteinExistence type="predicted"/>
<evidence type="ECO:0000313" key="2">
    <source>
        <dbReference type="Proteomes" id="UP001143856"/>
    </source>
</evidence>
<protein>
    <submittedName>
        <fullName evidence="1">Uncharacterized protein</fullName>
    </submittedName>
</protein>
<keyword evidence="2" id="KW-1185">Reference proteome</keyword>
<sequence length="278" mass="29484">MSQYHLDGFALVVGAAGGIGEEVAYSFAEAGVKGVLLADINAEAVQKATAKAESLASNSSCRCISTVVDVTDLNSVEEMVSLMVKEFGRIDYCVNAAGVDTLTYCPIDETDPDDYDRVMAINTKGMFLIIRQVAKVMKSQEPRIINLGRHGNRDAGRGSIVNVSSTMAVVAVQGKISYATSKHAITGITRAAVMDYKSAGIRTNQVCPIWVRTPMFAEECRKVPKTSQIVEGLSAVKRPVEPDEVAAACLYLCTPGAVAVNGLTLTIDTGLTAGPMVI</sequence>
<comment type="caution">
    <text evidence="1">The sequence shown here is derived from an EMBL/GenBank/DDBJ whole genome shotgun (WGS) entry which is preliminary data.</text>
</comment>